<dbReference type="AlphaFoldDB" id="A0A810QHE6"/>
<accession>A0A810QHE6</accession>
<feature type="domain" description="Nucleoside phosphorylase" evidence="6">
    <location>
        <begin position="5"/>
        <end position="226"/>
    </location>
</feature>
<dbReference type="UniPathway" id="UPA00904">
    <property type="reaction ID" value="UER00871"/>
</dbReference>
<dbReference type="GO" id="GO:0005829">
    <property type="term" value="C:cytosol"/>
    <property type="evidence" value="ECO:0007669"/>
    <property type="project" value="TreeGrafter"/>
</dbReference>
<dbReference type="GO" id="GO:0019509">
    <property type="term" value="P:L-methionine salvage from methylthioadenosine"/>
    <property type="evidence" value="ECO:0007669"/>
    <property type="project" value="UniProtKB-UniPathway"/>
</dbReference>
<dbReference type="PANTHER" id="PTHR46832">
    <property type="entry name" value="5'-METHYLTHIOADENOSINE/S-ADENOSYLHOMOCYSTEINE NUCLEOSIDASE"/>
    <property type="match status" value="1"/>
</dbReference>
<keyword evidence="4" id="KW-0378">Hydrolase</keyword>
<proteinExistence type="predicted"/>
<evidence type="ECO:0000256" key="1">
    <source>
        <dbReference type="ARBA" id="ARBA00004945"/>
    </source>
</evidence>
<protein>
    <recommendedName>
        <fullName evidence="2">adenosylhomocysteine nucleosidase</fullName>
        <ecNumber evidence="2">3.2.2.9</ecNumber>
    </recommendedName>
</protein>
<dbReference type="Proteomes" id="UP000679848">
    <property type="component" value="Chromosome"/>
</dbReference>
<dbReference type="Gene3D" id="3.40.50.1580">
    <property type="entry name" value="Nucleoside phosphorylase domain"/>
    <property type="match status" value="1"/>
</dbReference>
<reference evidence="7" key="1">
    <citation type="submission" date="2020-09" db="EMBL/GenBank/DDBJ databases">
        <title>New species isolated from human feces.</title>
        <authorList>
            <person name="Kitahara M."/>
            <person name="Shigeno Y."/>
            <person name="Shime M."/>
            <person name="Matsumoto Y."/>
            <person name="Nakamura S."/>
            <person name="Motooka D."/>
            <person name="Fukuoka S."/>
            <person name="Nishikawa H."/>
            <person name="Benno Y."/>
        </authorList>
    </citation>
    <scope>NUCLEOTIDE SEQUENCE</scope>
    <source>
        <strain evidence="7">MM59</strain>
    </source>
</reference>
<evidence type="ECO:0000259" key="6">
    <source>
        <dbReference type="Pfam" id="PF01048"/>
    </source>
</evidence>
<evidence type="ECO:0000256" key="4">
    <source>
        <dbReference type="ARBA" id="ARBA00022801"/>
    </source>
</evidence>
<dbReference type="InterPro" id="IPR010049">
    <property type="entry name" value="MTA_SAH_Nsdase"/>
</dbReference>
<dbReference type="PANTHER" id="PTHR46832:SF1">
    <property type="entry name" value="5'-METHYLTHIOADENOSINE_S-ADENOSYLHOMOCYSTEINE NUCLEOSIDASE"/>
    <property type="match status" value="1"/>
</dbReference>
<dbReference type="EMBL" id="AP023420">
    <property type="protein sequence ID" value="BCK85557.1"/>
    <property type="molecule type" value="Genomic_DNA"/>
</dbReference>
<dbReference type="CDD" id="cd09008">
    <property type="entry name" value="MTAN"/>
    <property type="match status" value="1"/>
</dbReference>
<dbReference type="Pfam" id="PF01048">
    <property type="entry name" value="PNP_UDP_1"/>
    <property type="match status" value="1"/>
</dbReference>
<comment type="pathway">
    <text evidence="1">Amino-acid biosynthesis; L-methionine biosynthesis via salvage pathway; S-methyl-5-thio-alpha-D-ribose 1-phosphate from S-methyl-5'-thioadenosine (hydrolase route): step 1/2.</text>
</comment>
<dbReference type="GO" id="GO:0009164">
    <property type="term" value="P:nucleoside catabolic process"/>
    <property type="evidence" value="ECO:0007669"/>
    <property type="project" value="InterPro"/>
</dbReference>
<evidence type="ECO:0000256" key="5">
    <source>
        <dbReference type="ARBA" id="ARBA00023167"/>
    </source>
</evidence>
<dbReference type="NCBIfam" id="TIGR01704">
    <property type="entry name" value="MTA_SAH-Nsdase"/>
    <property type="match status" value="1"/>
</dbReference>
<evidence type="ECO:0000313" key="8">
    <source>
        <dbReference type="Proteomes" id="UP000679848"/>
    </source>
</evidence>
<dbReference type="EC" id="3.2.2.9" evidence="2"/>
<dbReference type="GO" id="GO:0019284">
    <property type="term" value="P:L-methionine salvage from S-adenosylmethionine"/>
    <property type="evidence" value="ECO:0007669"/>
    <property type="project" value="TreeGrafter"/>
</dbReference>
<keyword evidence="8" id="KW-1185">Reference proteome</keyword>
<dbReference type="SUPFAM" id="SSF53167">
    <property type="entry name" value="Purine and uridine phosphorylases"/>
    <property type="match status" value="1"/>
</dbReference>
<keyword evidence="5" id="KW-0486">Methionine biosynthesis</keyword>
<evidence type="ECO:0000256" key="3">
    <source>
        <dbReference type="ARBA" id="ARBA00022605"/>
    </source>
</evidence>
<sequence length="233" mass="25661">MKNTTIGILCAGDDELAPFLPWIEHCQISERAMLKFYCGQLEGFPVTTLFSGVCRVNAAIAAQILIDTYHCDVMINTGTAGAIQSGLNIFDTVVSTATAYHDVSADILTDFHPWLSSLYIEADPHLLTLARHAAKQVSYPVVFGRTVTGESFIDDKEKHRILQDFAPLSVDMESAGIAHVCYVNKIPFLAVRTLTDQADHSAPELFEKNCQRASAQSADFVRQMLRLWATHGA</sequence>
<dbReference type="KEGG" id="pfaa:MM59RIKEN_28760"/>
<dbReference type="GO" id="GO:0008782">
    <property type="term" value="F:adenosylhomocysteine nucleosidase activity"/>
    <property type="evidence" value="ECO:0007669"/>
    <property type="project" value="UniProtKB-EC"/>
</dbReference>
<dbReference type="NCBIfam" id="NF004079">
    <property type="entry name" value="PRK05584.1"/>
    <property type="match status" value="1"/>
</dbReference>
<name>A0A810QHE6_9FIRM</name>
<dbReference type="GO" id="GO:0008930">
    <property type="term" value="F:methylthioadenosine nucleosidase activity"/>
    <property type="evidence" value="ECO:0007669"/>
    <property type="project" value="InterPro"/>
</dbReference>
<dbReference type="InterPro" id="IPR035994">
    <property type="entry name" value="Nucleoside_phosphorylase_sf"/>
</dbReference>
<dbReference type="InterPro" id="IPR000845">
    <property type="entry name" value="Nucleoside_phosphorylase_d"/>
</dbReference>
<dbReference type="RefSeq" id="WP_187030771.1">
    <property type="nucleotide sequence ID" value="NZ_AP023420.1"/>
</dbReference>
<gene>
    <name evidence="7" type="primary">pfs</name>
    <name evidence="7" type="ORF">MM59RIKEN_28760</name>
</gene>
<evidence type="ECO:0000256" key="2">
    <source>
        <dbReference type="ARBA" id="ARBA00011974"/>
    </source>
</evidence>
<keyword evidence="3" id="KW-0028">Amino-acid biosynthesis</keyword>
<organism evidence="7 8">
    <name type="scientific">Pusillibacter faecalis</name>
    <dbReference type="NCBI Taxonomy" id="2714358"/>
    <lineage>
        <taxon>Bacteria</taxon>
        <taxon>Bacillati</taxon>
        <taxon>Bacillota</taxon>
        <taxon>Clostridia</taxon>
        <taxon>Eubacteriales</taxon>
        <taxon>Oscillospiraceae</taxon>
        <taxon>Pusillibacter</taxon>
    </lineage>
</organism>
<evidence type="ECO:0000313" key="7">
    <source>
        <dbReference type="EMBL" id="BCK85557.1"/>
    </source>
</evidence>